<feature type="compositionally biased region" description="Low complexity" evidence="3">
    <location>
        <begin position="671"/>
        <end position="682"/>
    </location>
</feature>
<dbReference type="InterPro" id="IPR000008">
    <property type="entry name" value="C2_dom"/>
</dbReference>
<evidence type="ECO:0000313" key="6">
    <source>
        <dbReference type="EMBL" id="CAG9321490.1"/>
    </source>
</evidence>
<dbReference type="PROSITE" id="PS50234">
    <property type="entry name" value="VWFA"/>
    <property type="match status" value="1"/>
</dbReference>
<keyword evidence="7" id="KW-1185">Reference proteome</keyword>
<gene>
    <name evidence="6" type="ORF">BSTOLATCC_MIC28770</name>
</gene>
<comment type="caution">
    <text evidence="6">The sequence shown here is derived from an EMBL/GenBank/DDBJ whole genome shotgun (WGS) entry which is preliminary data.</text>
</comment>
<evidence type="ECO:0000313" key="7">
    <source>
        <dbReference type="Proteomes" id="UP001162131"/>
    </source>
</evidence>
<dbReference type="InterPro" id="IPR045052">
    <property type="entry name" value="Copine"/>
</dbReference>
<evidence type="ECO:0000256" key="1">
    <source>
        <dbReference type="ARBA" id="ARBA00009048"/>
    </source>
</evidence>
<feature type="region of interest" description="Disordered" evidence="3">
    <location>
        <begin position="547"/>
        <end position="589"/>
    </location>
</feature>
<dbReference type="SUPFAM" id="SSF53300">
    <property type="entry name" value="vWA-like"/>
    <property type="match status" value="1"/>
</dbReference>
<dbReference type="SUPFAM" id="SSF49562">
    <property type="entry name" value="C2 domain (Calcium/lipid-binding domain, CaLB)"/>
    <property type="match status" value="2"/>
</dbReference>
<dbReference type="GO" id="GO:0005544">
    <property type="term" value="F:calcium-dependent phospholipid binding"/>
    <property type="evidence" value="ECO:0007669"/>
    <property type="project" value="InterPro"/>
</dbReference>
<accession>A0AAU9J887</accession>
<dbReference type="InterPro" id="IPR035892">
    <property type="entry name" value="C2_domain_sf"/>
</dbReference>
<dbReference type="Pfam" id="PF00168">
    <property type="entry name" value="C2"/>
    <property type="match status" value="2"/>
</dbReference>
<evidence type="ECO:0000259" key="4">
    <source>
        <dbReference type="PROSITE" id="PS50004"/>
    </source>
</evidence>
<dbReference type="GO" id="GO:0005886">
    <property type="term" value="C:plasma membrane"/>
    <property type="evidence" value="ECO:0007669"/>
    <property type="project" value="TreeGrafter"/>
</dbReference>
<proteinExistence type="inferred from homology"/>
<feature type="domain" description="VWFA" evidence="5">
    <location>
        <begin position="292"/>
        <end position="509"/>
    </location>
</feature>
<dbReference type="InterPro" id="IPR037768">
    <property type="entry name" value="C2B_Copine"/>
</dbReference>
<dbReference type="Gene3D" id="2.60.40.150">
    <property type="entry name" value="C2 domain"/>
    <property type="match status" value="2"/>
</dbReference>
<dbReference type="InterPro" id="IPR010734">
    <property type="entry name" value="Copine_C"/>
</dbReference>
<dbReference type="Pfam" id="PF07002">
    <property type="entry name" value="Copine"/>
    <property type="match status" value="1"/>
</dbReference>
<feature type="domain" description="C2" evidence="4">
    <location>
        <begin position="1"/>
        <end position="119"/>
    </location>
</feature>
<comment type="similarity">
    <text evidence="1">Belongs to the copine family.</text>
</comment>
<feature type="compositionally biased region" description="Polar residues" evidence="3">
    <location>
        <begin position="553"/>
        <end position="581"/>
    </location>
</feature>
<feature type="domain" description="C2" evidence="4">
    <location>
        <begin position="127"/>
        <end position="254"/>
    </location>
</feature>
<feature type="region of interest" description="Disordered" evidence="3">
    <location>
        <begin position="622"/>
        <end position="682"/>
    </location>
</feature>
<dbReference type="GO" id="GO:0071277">
    <property type="term" value="P:cellular response to calcium ion"/>
    <property type="evidence" value="ECO:0007669"/>
    <property type="project" value="TreeGrafter"/>
</dbReference>
<dbReference type="InterPro" id="IPR036465">
    <property type="entry name" value="vWFA_dom_sf"/>
</dbReference>
<dbReference type="InterPro" id="IPR002035">
    <property type="entry name" value="VWF_A"/>
</dbReference>
<dbReference type="PROSITE" id="PS50004">
    <property type="entry name" value="C2"/>
    <property type="match status" value="2"/>
</dbReference>
<dbReference type="SMART" id="SM00239">
    <property type="entry name" value="C2"/>
    <property type="match status" value="2"/>
</dbReference>
<dbReference type="AlphaFoldDB" id="A0AAU9J887"/>
<evidence type="ECO:0000256" key="3">
    <source>
        <dbReference type="SAM" id="MobiDB-lite"/>
    </source>
</evidence>
<name>A0AAU9J887_9CILI</name>
<sequence length="682" mass="76476">MVEAITQYLPQVQLFICCRKLKDVELLSKSDPFVEVFEKNTCEGQWTKIGQTEVIWNNLNPDFITNFPLVFRFEEQKYLKFKVYDANDDEATIRNSEFIGETECTLGEIVAAPGQQLIKTLKANSKGPSCGNIILRTEEISQVKDKVVFHIEAKDLEDVSGMFSSFNPFFYISRSMENGGNQRVYKSNYQRGKSPKWEKFEKSVQELCNGDYERPLLIEVYDYHSSGNHKLVGTAEFNLKEIFEGGLKTVDLENTQKYGKKKKSCGKITFKTVDMVKVYDFLEYIAGGCQISLLIAVDFTASNGNPQVPNSLHFLNPNGYNQYEAALYSVAEILMNYDSDKMVPMYGFGGKINGAVSHCFHMNFSPDNPSVPGLQGIMGSYRNSLLYTELAGPTLFSQILQRAVIEAEQANVSQTNQQYFVLLILTDGDIHDMRETVDWIVRGSSAPLSIVIVGIGNDSFTKMVTLDADEVPLIDSKGRRMERDIVQFVPFRDVGNSPSALAREVLAEIPREIVNFFYNKRNILPNSRQQAQEYDFNRSYSIAESKPVFNSPAGPQNGSQSARSTNVTGSFSGRTNISQAPNQPPVSGQMYPGSFQPQMMSSQQPYPMYSKTSTMPAYMPNNPQFHPTPYPPQSYSGAPNMVSQNSYNGAPNMQPQQSYTGIPNMSPQQNPYPYASPSAPPE</sequence>
<dbReference type="PANTHER" id="PTHR10857">
    <property type="entry name" value="COPINE"/>
    <property type="match status" value="1"/>
</dbReference>
<reference evidence="6" key="1">
    <citation type="submission" date="2021-09" db="EMBL/GenBank/DDBJ databases">
        <authorList>
            <consortium name="AG Swart"/>
            <person name="Singh M."/>
            <person name="Singh A."/>
            <person name="Seah K."/>
            <person name="Emmerich C."/>
        </authorList>
    </citation>
    <scope>NUCLEOTIDE SEQUENCE</scope>
    <source>
        <strain evidence="6">ATCC30299</strain>
    </source>
</reference>
<dbReference type="CDD" id="cd04047">
    <property type="entry name" value="C2B_Copine"/>
    <property type="match status" value="1"/>
</dbReference>
<dbReference type="EMBL" id="CAJZBQ010000028">
    <property type="protein sequence ID" value="CAG9321490.1"/>
    <property type="molecule type" value="Genomic_DNA"/>
</dbReference>
<evidence type="ECO:0000259" key="5">
    <source>
        <dbReference type="PROSITE" id="PS50234"/>
    </source>
</evidence>
<evidence type="ECO:0000256" key="2">
    <source>
        <dbReference type="ARBA" id="ARBA00022737"/>
    </source>
</evidence>
<organism evidence="6 7">
    <name type="scientific">Blepharisma stoltei</name>
    <dbReference type="NCBI Taxonomy" id="1481888"/>
    <lineage>
        <taxon>Eukaryota</taxon>
        <taxon>Sar</taxon>
        <taxon>Alveolata</taxon>
        <taxon>Ciliophora</taxon>
        <taxon>Postciliodesmatophora</taxon>
        <taxon>Heterotrichea</taxon>
        <taxon>Heterotrichida</taxon>
        <taxon>Blepharismidae</taxon>
        <taxon>Blepharisma</taxon>
    </lineage>
</organism>
<feature type="compositionally biased region" description="Polar residues" evidence="3">
    <location>
        <begin position="633"/>
        <end position="669"/>
    </location>
</feature>
<dbReference type="CDD" id="cd04048">
    <property type="entry name" value="C2A_Copine"/>
    <property type="match status" value="1"/>
</dbReference>
<protein>
    <submittedName>
        <fullName evidence="6">Uncharacterized protein</fullName>
    </submittedName>
</protein>
<keyword evidence="2" id="KW-0677">Repeat</keyword>
<dbReference type="PANTHER" id="PTHR10857:SF106">
    <property type="entry name" value="C2 DOMAIN-CONTAINING PROTEIN"/>
    <property type="match status" value="1"/>
</dbReference>
<dbReference type="Proteomes" id="UP001162131">
    <property type="component" value="Unassembled WGS sequence"/>
</dbReference>